<keyword evidence="1" id="KW-1133">Transmembrane helix</keyword>
<feature type="transmembrane region" description="Helical" evidence="1">
    <location>
        <begin position="150"/>
        <end position="170"/>
    </location>
</feature>
<reference evidence="2 3" key="1">
    <citation type="submission" date="2023-08" db="EMBL/GenBank/DDBJ databases">
        <title>Implementing the SeqCode for naming new Mesorhizobium species isolated from Vachellia karroo root nodules.</title>
        <authorList>
            <person name="Van Lill M."/>
        </authorList>
    </citation>
    <scope>NUCLEOTIDE SEQUENCE [LARGE SCALE GENOMIC DNA]</scope>
    <source>
        <strain evidence="2 3">MSK 1335</strain>
    </source>
</reference>
<dbReference type="RefSeq" id="WP_320236857.1">
    <property type="nucleotide sequence ID" value="NZ_JAVIJF010000033.1"/>
</dbReference>
<name>A0ABU4ZXC3_9HYPH</name>
<evidence type="ECO:0000313" key="3">
    <source>
        <dbReference type="Proteomes" id="UP001276840"/>
    </source>
</evidence>
<dbReference type="EMBL" id="JAVIJF010000033">
    <property type="protein sequence ID" value="MDX8528984.1"/>
    <property type="molecule type" value="Genomic_DNA"/>
</dbReference>
<keyword evidence="1" id="KW-0472">Membrane</keyword>
<organism evidence="2 3">
    <name type="scientific">Mesorhizobium montanum</name>
    <dbReference type="NCBI Taxonomy" id="3072323"/>
    <lineage>
        <taxon>Bacteria</taxon>
        <taxon>Pseudomonadati</taxon>
        <taxon>Pseudomonadota</taxon>
        <taxon>Alphaproteobacteria</taxon>
        <taxon>Hyphomicrobiales</taxon>
        <taxon>Phyllobacteriaceae</taxon>
        <taxon>Mesorhizobium</taxon>
    </lineage>
</organism>
<evidence type="ECO:0000313" key="2">
    <source>
        <dbReference type="EMBL" id="MDX8528984.1"/>
    </source>
</evidence>
<protein>
    <submittedName>
        <fullName evidence="2">Uncharacterized protein</fullName>
    </submittedName>
</protein>
<keyword evidence="1" id="KW-0812">Transmembrane</keyword>
<accession>A0ABU4ZXC3</accession>
<evidence type="ECO:0000256" key="1">
    <source>
        <dbReference type="SAM" id="Phobius"/>
    </source>
</evidence>
<proteinExistence type="predicted"/>
<feature type="transmembrane region" description="Helical" evidence="1">
    <location>
        <begin position="97"/>
        <end position="130"/>
    </location>
</feature>
<comment type="caution">
    <text evidence="2">The sequence shown here is derived from an EMBL/GenBank/DDBJ whole genome shotgun (WGS) entry which is preliminary data.</text>
</comment>
<dbReference type="Proteomes" id="UP001276840">
    <property type="component" value="Unassembled WGS sequence"/>
</dbReference>
<keyword evidence="3" id="KW-1185">Reference proteome</keyword>
<gene>
    <name evidence="2" type="ORF">RFM68_31410</name>
</gene>
<sequence>MNREIQRPRHESFLFVTLDHISQAAADLIRHHAKLLPEARPSLLRKERRRRFPVQYAGNGFNAERTLRAQTIIAVACRTVEPILQNRESWQAARLRVVTFFTGGLFVLAVLAASFAASAIVLPLVRAVFLKLLLQPAVTLLERFSYPGDLGAILPIAVMVGILVGLVAALSGPAATWAQKLPRGVPRLEAHLMALSGPMHKLQGAIEVADEIATRPRKGVPPSTYEAISVLPEHCLRAQRLFWTV</sequence>